<comment type="caution">
    <text evidence="1">The sequence shown here is derived from an EMBL/GenBank/DDBJ whole genome shotgun (WGS) entry which is preliminary data.</text>
</comment>
<evidence type="ECO:0000313" key="2">
    <source>
        <dbReference type="Proteomes" id="UP000004728"/>
    </source>
</evidence>
<keyword evidence="2" id="KW-1185">Reference proteome</keyword>
<dbReference type="Proteomes" id="UP000004728">
    <property type="component" value="Unassembled WGS sequence"/>
</dbReference>
<gene>
    <name evidence="1" type="ORF">Y88_3578</name>
</gene>
<dbReference type="STRING" id="983920.Y88_3578"/>
<dbReference type="InParanoid" id="F1ZDJ0"/>
<dbReference type="EMBL" id="AEWJ01000065">
    <property type="protein sequence ID" value="EGD57269.1"/>
    <property type="molecule type" value="Genomic_DNA"/>
</dbReference>
<accession>F1ZDJ0</accession>
<proteinExistence type="predicted"/>
<evidence type="ECO:0000313" key="1">
    <source>
        <dbReference type="EMBL" id="EGD57269.1"/>
    </source>
</evidence>
<organism evidence="1 2">
    <name type="scientific">Novosphingobium nitrogenifigens DSM 19370</name>
    <dbReference type="NCBI Taxonomy" id="983920"/>
    <lineage>
        <taxon>Bacteria</taxon>
        <taxon>Pseudomonadati</taxon>
        <taxon>Pseudomonadota</taxon>
        <taxon>Alphaproteobacteria</taxon>
        <taxon>Sphingomonadales</taxon>
        <taxon>Sphingomonadaceae</taxon>
        <taxon>Novosphingobium</taxon>
    </lineage>
</organism>
<dbReference type="HOGENOM" id="CLU_3138375_0_0_5"/>
<dbReference type="AlphaFoldDB" id="F1ZDJ0"/>
<reference evidence="1 2" key="1">
    <citation type="journal article" date="2012" name="J. Bacteriol.">
        <title>Draft Genome Sequence of Novosphingobium nitrogenifigens Y88T.</title>
        <authorList>
            <person name="Strabala T.J."/>
            <person name="Macdonald L."/>
            <person name="Liu V."/>
            <person name="Smit A.M."/>
        </authorList>
    </citation>
    <scope>NUCLEOTIDE SEQUENCE [LARGE SCALE GENOMIC DNA]</scope>
    <source>
        <strain evidence="1 2">DSM 19370</strain>
    </source>
</reference>
<protein>
    <submittedName>
        <fullName evidence="1">Uncharacterized protein</fullName>
    </submittedName>
</protein>
<sequence length="49" mass="5580">MRRYREFRRARRFGERICENGADASWPPIVANAPSGNCITTRKSPSAKV</sequence>
<name>F1ZDJ0_9SPHN</name>